<organism evidence="1 2">
    <name type="scientific">Halobacillus kuroshimensis</name>
    <dbReference type="NCBI Taxonomy" id="302481"/>
    <lineage>
        <taxon>Bacteria</taxon>
        <taxon>Bacillati</taxon>
        <taxon>Bacillota</taxon>
        <taxon>Bacilli</taxon>
        <taxon>Bacillales</taxon>
        <taxon>Bacillaceae</taxon>
        <taxon>Halobacillus</taxon>
    </lineage>
</organism>
<accession>A0ABS3DUN6</accession>
<sequence>MNDDEWAFVTVGKIPYTTIEQKGVTQVTTVEHTLKTLNGFRSLCWSCKQELLEEDVVFKQDAHVSIPLCFDCYNMETDDSRE</sequence>
<gene>
    <name evidence="1" type="ORF">JF544_07205</name>
</gene>
<evidence type="ECO:0000313" key="2">
    <source>
        <dbReference type="Proteomes" id="UP000663970"/>
    </source>
</evidence>
<evidence type="ECO:0008006" key="3">
    <source>
        <dbReference type="Google" id="ProtNLM"/>
    </source>
</evidence>
<comment type="caution">
    <text evidence="1">The sequence shown here is derived from an EMBL/GenBank/DDBJ whole genome shotgun (WGS) entry which is preliminary data.</text>
</comment>
<evidence type="ECO:0000313" key="1">
    <source>
        <dbReference type="EMBL" id="MBN8235032.1"/>
    </source>
</evidence>
<name>A0ABS3DUN6_9BACI</name>
<keyword evidence="2" id="KW-1185">Reference proteome</keyword>
<protein>
    <recommendedName>
        <fullName evidence="3">DksA C4-type domain-containing protein</fullName>
    </recommendedName>
</protein>
<reference evidence="1 2" key="1">
    <citation type="submission" date="2020-12" db="EMBL/GenBank/DDBJ databases">
        <title>Oil enriched cultivation method for isolating marine PHA-producing bacteria.</title>
        <authorList>
            <person name="Zheng W."/>
            <person name="Yu S."/>
            <person name="Huang Y."/>
        </authorList>
    </citation>
    <scope>NUCLEOTIDE SEQUENCE [LARGE SCALE GENOMIC DNA]</scope>
    <source>
        <strain evidence="1 2">SY-2-6</strain>
    </source>
</reference>
<proteinExistence type="predicted"/>
<dbReference type="EMBL" id="JAEKJY010000002">
    <property type="protein sequence ID" value="MBN8235032.1"/>
    <property type="molecule type" value="Genomic_DNA"/>
</dbReference>
<dbReference type="Proteomes" id="UP000663970">
    <property type="component" value="Unassembled WGS sequence"/>
</dbReference>
<dbReference type="RefSeq" id="WP_206933140.1">
    <property type="nucleotide sequence ID" value="NZ_JAEKJY010000002.1"/>
</dbReference>